<dbReference type="Gene3D" id="1.10.3670.10">
    <property type="entry name" value="Putative xylanase like domain"/>
    <property type="match status" value="1"/>
</dbReference>
<dbReference type="SUPFAM" id="SSF54001">
    <property type="entry name" value="Cysteine proteinases"/>
    <property type="match status" value="1"/>
</dbReference>
<dbReference type="Gene3D" id="2.30.260.10">
    <property type="entry name" value="putative xylanase like domain"/>
    <property type="match status" value="1"/>
</dbReference>
<dbReference type="RefSeq" id="WP_107582534.1">
    <property type="nucleotide sequence ID" value="NZ_JAERMS010000002.1"/>
</dbReference>
<reference evidence="1 2" key="1">
    <citation type="submission" date="2021-01" db="EMBL/GenBank/DDBJ databases">
        <title>Prevotella A2931 sp. nov.</title>
        <authorList>
            <person name="Buhl M."/>
            <person name="Oberhettinger P."/>
        </authorList>
    </citation>
    <scope>NUCLEOTIDE SEQUENCE [LARGE SCALE GENOMIC DNA]</scope>
    <source>
        <strain evidence="1 2">A2931</strain>
    </source>
</reference>
<dbReference type="Proteomes" id="UP000664265">
    <property type="component" value="Unassembled WGS sequence"/>
</dbReference>
<organism evidence="1 2">
    <name type="scientific">Prevotella illustrans</name>
    <dbReference type="NCBI Taxonomy" id="2800387"/>
    <lineage>
        <taxon>Bacteria</taxon>
        <taxon>Pseudomonadati</taxon>
        <taxon>Bacteroidota</taxon>
        <taxon>Bacteroidia</taxon>
        <taxon>Bacteroidales</taxon>
        <taxon>Prevotellaceae</taxon>
        <taxon>Prevotella</taxon>
    </lineage>
</organism>
<accession>A0ABS3M2H8</accession>
<dbReference type="InterPro" id="IPR010846">
    <property type="entry name" value="AmiA-like"/>
</dbReference>
<protein>
    <submittedName>
        <fullName evidence="1">DUF1460 domain-containing protein</fullName>
    </submittedName>
</protein>
<comment type="caution">
    <text evidence="1">The sequence shown here is derived from an EMBL/GenBank/DDBJ whole genome shotgun (WGS) entry which is preliminary data.</text>
</comment>
<evidence type="ECO:0000313" key="1">
    <source>
        <dbReference type="EMBL" id="MBO1362378.1"/>
    </source>
</evidence>
<keyword evidence="2" id="KW-1185">Reference proteome</keyword>
<dbReference type="InterPro" id="IPR038765">
    <property type="entry name" value="Papain-like_cys_pep_sf"/>
</dbReference>
<proteinExistence type="predicted"/>
<evidence type="ECO:0000313" key="2">
    <source>
        <dbReference type="Proteomes" id="UP000664265"/>
    </source>
</evidence>
<sequence>MMKNILALVIVMWFSALRVEAGTAMDYRGIDYTKADSLKVVQLLSKANRELSTGKLVIYFARQLRNLPYVAKTLERNKRERLVINLRQLDCTTYVENVIALVMCAKAKMTRFQDFCQTLQAIRYHNGTVDYVTRKHYFTDWIDANSENGYVTEISEPTPPFSAIQQLQLDYMSTHVDFYPMLKNRADRVSRIKIIEKSLSNRVCRYIPKSEIKNTKLLRKVIHDGDIIAIVTNKKGLDTSHLGIAIWHADGLHMLNASQVRKKVVEEPMTLRQYMGQHPSQLGIRIVRVHHHLYKKADTDRN</sequence>
<dbReference type="Pfam" id="PF07313">
    <property type="entry name" value="AmiA-like"/>
    <property type="match status" value="1"/>
</dbReference>
<dbReference type="EMBL" id="JAERMS010000002">
    <property type="protein sequence ID" value="MBO1362378.1"/>
    <property type="molecule type" value="Genomic_DNA"/>
</dbReference>
<name>A0ABS3M2H8_9BACT</name>
<gene>
    <name evidence="1" type="ORF">JHU38_01035</name>
</gene>